<keyword evidence="4 7" id="KW-0812">Transmembrane</keyword>
<proteinExistence type="predicted"/>
<feature type="transmembrane region" description="Helical" evidence="7">
    <location>
        <begin position="322"/>
        <end position="346"/>
    </location>
</feature>
<feature type="transmembrane region" description="Helical" evidence="7">
    <location>
        <begin position="287"/>
        <end position="310"/>
    </location>
</feature>
<feature type="transmembrane region" description="Helical" evidence="7">
    <location>
        <begin position="132"/>
        <end position="150"/>
    </location>
</feature>
<evidence type="ECO:0000256" key="3">
    <source>
        <dbReference type="ARBA" id="ARBA00022475"/>
    </source>
</evidence>
<sequence length="383" mass="42895">MYTRIFRAFYFLQFFSFGSLFPLLSVYLKDEVGLSGTEIGMIMSISPIVMIFIQPIWGMVSDYTRQPVQVLIVSLLGTAFFGFMYSLVHSYMWLLVIAALLAVMQSGIVPLSDSITLHYVQKANERYGSIRLWGALGFATAVPIAGQIAQMFHLRFIFYIFVALLITSSVLAWKLPKEQSSAKVNIREGMKELVRIPPFLLFLLTTFLVFGPIYANNFYFGILITDLGGTLAGVGIAFLLAAGSEAPFMKFADGVVRKFGMMNVLFVATALSCARWLFYFFEPPLMIVYATTIVQGASVGLFIPAALQYVRDVTPAHVRTTAVSLYATVGNGLGSWFCTFVGGYILERWTIEHVYLFFGLLTFGGMVIFAWQSKKTLRKLYEF</sequence>
<dbReference type="Gene3D" id="1.20.1250.20">
    <property type="entry name" value="MFS general substrate transporter like domains"/>
    <property type="match status" value="2"/>
</dbReference>
<dbReference type="Proteomes" id="UP000032047">
    <property type="component" value="Unassembled WGS sequence"/>
</dbReference>
<keyword evidence="6 7" id="KW-0472">Membrane</keyword>
<dbReference type="PATRIC" id="fig|265546.4.peg.1206"/>
<organism evidence="9 10">
    <name type="scientific">Anoxybacillus ayderensis</name>
    <dbReference type="NCBI Taxonomy" id="265546"/>
    <lineage>
        <taxon>Bacteria</taxon>
        <taxon>Bacillati</taxon>
        <taxon>Bacillota</taxon>
        <taxon>Bacilli</taxon>
        <taxon>Bacillales</taxon>
        <taxon>Anoxybacillaceae</taxon>
        <taxon>Anoxybacillus</taxon>
    </lineage>
</organism>
<gene>
    <name evidence="9" type="ORF">JV16_01212</name>
</gene>
<evidence type="ECO:0000313" key="9">
    <source>
        <dbReference type="EMBL" id="KIP21533.1"/>
    </source>
</evidence>
<accession>A0A0D0HUQ1</accession>
<dbReference type="GO" id="GO:0005886">
    <property type="term" value="C:plasma membrane"/>
    <property type="evidence" value="ECO:0007669"/>
    <property type="project" value="UniProtKB-SubCell"/>
</dbReference>
<dbReference type="InterPro" id="IPR020846">
    <property type="entry name" value="MFS_dom"/>
</dbReference>
<evidence type="ECO:0000256" key="6">
    <source>
        <dbReference type="ARBA" id="ARBA00023136"/>
    </source>
</evidence>
<comment type="subcellular location">
    <subcellularLocation>
        <location evidence="1">Cell membrane</location>
        <topology evidence="1">Multi-pass membrane protein</topology>
    </subcellularLocation>
</comment>
<feature type="transmembrane region" description="Helical" evidence="7">
    <location>
        <begin position="196"/>
        <end position="214"/>
    </location>
</feature>
<feature type="transmembrane region" description="Helical" evidence="7">
    <location>
        <begin position="352"/>
        <end position="371"/>
    </location>
</feature>
<keyword evidence="3" id="KW-1003">Cell membrane</keyword>
<feature type="transmembrane region" description="Helical" evidence="7">
    <location>
        <begin position="7"/>
        <end position="27"/>
    </location>
</feature>
<feature type="transmembrane region" description="Helical" evidence="7">
    <location>
        <begin position="91"/>
        <end position="111"/>
    </location>
</feature>
<dbReference type="AlphaFoldDB" id="A0A0D0HUQ1"/>
<dbReference type="GO" id="GO:0015213">
    <property type="term" value="F:uridine transmembrane transporter activity"/>
    <property type="evidence" value="ECO:0007669"/>
    <property type="project" value="TreeGrafter"/>
</dbReference>
<dbReference type="RefSeq" id="WP_052481219.1">
    <property type="nucleotide sequence ID" value="NZ_JXTG01000004.1"/>
</dbReference>
<keyword evidence="2" id="KW-0813">Transport</keyword>
<dbReference type="CDD" id="cd17335">
    <property type="entry name" value="MFS_MFSD6"/>
    <property type="match status" value="1"/>
</dbReference>
<evidence type="ECO:0000256" key="5">
    <source>
        <dbReference type="ARBA" id="ARBA00022989"/>
    </source>
</evidence>
<feature type="transmembrane region" description="Helical" evidence="7">
    <location>
        <begin position="39"/>
        <end position="60"/>
    </location>
</feature>
<evidence type="ECO:0000256" key="4">
    <source>
        <dbReference type="ARBA" id="ARBA00022692"/>
    </source>
</evidence>
<reference evidence="9 10" key="1">
    <citation type="submission" date="2015-01" db="EMBL/GenBank/DDBJ databases">
        <title>Genome sequence of Anoxybacillus ayderensis strain AB04.</title>
        <authorList>
            <person name="Belduz A.O."/>
            <person name="Canakci S."/>
            <person name="Chan K.-G."/>
            <person name="Kahar U.M."/>
            <person name="Yaakob A.S."/>
            <person name="Chan C.S."/>
            <person name="Goh K.M."/>
        </authorList>
    </citation>
    <scope>NUCLEOTIDE SEQUENCE [LARGE SCALE GENOMIC DNA]</scope>
    <source>
        <strain evidence="9 10">AB04</strain>
    </source>
</reference>
<evidence type="ECO:0000256" key="7">
    <source>
        <dbReference type="SAM" id="Phobius"/>
    </source>
</evidence>
<dbReference type="InterPro" id="IPR024989">
    <property type="entry name" value="MFS_assoc_dom"/>
</dbReference>
<dbReference type="SUPFAM" id="SSF103473">
    <property type="entry name" value="MFS general substrate transporter"/>
    <property type="match status" value="1"/>
</dbReference>
<feature type="transmembrane region" description="Helical" evidence="7">
    <location>
        <begin position="220"/>
        <end position="241"/>
    </location>
</feature>
<dbReference type="EMBL" id="JXTG01000004">
    <property type="protein sequence ID" value="KIP21533.1"/>
    <property type="molecule type" value="Genomic_DNA"/>
</dbReference>
<evidence type="ECO:0000256" key="1">
    <source>
        <dbReference type="ARBA" id="ARBA00004651"/>
    </source>
</evidence>
<dbReference type="PANTHER" id="PTHR23522">
    <property type="entry name" value="BLL5896 PROTEIN"/>
    <property type="match status" value="1"/>
</dbReference>
<feature type="transmembrane region" description="Helical" evidence="7">
    <location>
        <begin position="262"/>
        <end position="281"/>
    </location>
</feature>
<feature type="transmembrane region" description="Helical" evidence="7">
    <location>
        <begin position="67"/>
        <end position="85"/>
    </location>
</feature>
<keyword evidence="5 7" id="KW-1133">Transmembrane helix</keyword>
<protein>
    <submittedName>
        <fullName evidence="9">Putative nucleoside transporter yegT</fullName>
    </submittedName>
</protein>
<dbReference type="GO" id="GO:0015212">
    <property type="term" value="F:cytidine transmembrane transporter activity"/>
    <property type="evidence" value="ECO:0007669"/>
    <property type="project" value="TreeGrafter"/>
</dbReference>
<dbReference type="InterPro" id="IPR036259">
    <property type="entry name" value="MFS_trans_sf"/>
</dbReference>
<dbReference type="Pfam" id="PF12832">
    <property type="entry name" value="MFS_1_like"/>
    <property type="match status" value="1"/>
</dbReference>
<feature type="domain" description="Major facilitator superfamily (MFS) profile" evidence="8">
    <location>
        <begin position="2"/>
        <end position="377"/>
    </location>
</feature>
<feature type="transmembrane region" description="Helical" evidence="7">
    <location>
        <begin position="156"/>
        <end position="175"/>
    </location>
</feature>
<keyword evidence="10" id="KW-1185">Reference proteome</keyword>
<dbReference type="PROSITE" id="PS50850">
    <property type="entry name" value="MFS"/>
    <property type="match status" value="1"/>
</dbReference>
<evidence type="ECO:0000259" key="8">
    <source>
        <dbReference type="PROSITE" id="PS50850"/>
    </source>
</evidence>
<evidence type="ECO:0000313" key="10">
    <source>
        <dbReference type="Proteomes" id="UP000032047"/>
    </source>
</evidence>
<name>A0A0D0HUQ1_9BACL</name>
<dbReference type="PANTHER" id="PTHR23522:SF4">
    <property type="entry name" value="NUCLEOSIDE PERMEASE NUPG-RELATED"/>
    <property type="match status" value="1"/>
</dbReference>
<comment type="caution">
    <text evidence="9">The sequence shown here is derived from an EMBL/GenBank/DDBJ whole genome shotgun (WGS) entry which is preliminary data.</text>
</comment>
<evidence type="ECO:0000256" key="2">
    <source>
        <dbReference type="ARBA" id="ARBA00022448"/>
    </source>
</evidence>